<protein>
    <submittedName>
        <fullName evidence="5">Helix-turn-helix domain-containing protein</fullName>
    </submittedName>
</protein>
<dbReference type="Gene3D" id="1.10.10.60">
    <property type="entry name" value="Homeodomain-like"/>
    <property type="match status" value="1"/>
</dbReference>
<feature type="region of interest" description="Disordered" evidence="3">
    <location>
        <begin position="1"/>
        <end position="22"/>
    </location>
</feature>
<organism evidence="5 6">
    <name type="scientific">Nocardia albiluteola</name>
    <dbReference type="NCBI Taxonomy" id="2842303"/>
    <lineage>
        <taxon>Bacteria</taxon>
        <taxon>Bacillati</taxon>
        <taxon>Actinomycetota</taxon>
        <taxon>Actinomycetes</taxon>
        <taxon>Mycobacteriales</taxon>
        <taxon>Nocardiaceae</taxon>
        <taxon>Nocardia</taxon>
    </lineage>
</organism>
<dbReference type="PROSITE" id="PS01124">
    <property type="entry name" value="HTH_ARAC_FAMILY_2"/>
    <property type="match status" value="1"/>
</dbReference>
<keyword evidence="1" id="KW-0805">Transcription regulation</keyword>
<dbReference type="SMART" id="SM00342">
    <property type="entry name" value="HTH_ARAC"/>
    <property type="match status" value="1"/>
</dbReference>
<proteinExistence type="predicted"/>
<dbReference type="PANTHER" id="PTHR47893">
    <property type="entry name" value="REGULATORY PROTEIN PCHR"/>
    <property type="match status" value="1"/>
</dbReference>
<feature type="domain" description="HTH araC/xylS-type" evidence="4">
    <location>
        <begin position="223"/>
        <end position="323"/>
    </location>
</feature>
<evidence type="ECO:0000256" key="2">
    <source>
        <dbReference type="ARBA" id="ARBA00023163"/>
    </source>
</evidence>
<keyword evidence="2" id="KW-0804">Transcription</keyword>
<sequence length="338" mass="36021">MTEPEKSGPGPTFVGKAAPAPGRAAEGFGSFWRGWEAQLGRKQPPRLFTPGGGGGGDFRLDVRAVTAHDIVIADVRSESATGTHASPSGDSDGQVMLMHVIKQNSWRFARPDEGDYRVPAGNFMLQRNGPPTFEDARHTAASVLIVPASPLDRLVQDKLITGPASTAEMRLLLGHMHLVEQAAPDLTPAGALAARNSLLELLAGVLRQQVDSTEPTFGPALAQAAKDLADRLLADPELSPSMLAGELSVSLRTLQRAFAAAEDSVAGYIRRRRLEQARLELLSATGRPSNTELAAHWQFADSSHFVRAFKGRYGCTPTEFARGAANGDTDLVVGSARN</sequence>
<reference evidence="5 6" key="1">
    <citation type="submission" date="2021-06" db="EMBL/GenBank/DDBJ databases">
        <title>Actinomycetes sequencing.</title>
        <authorList>
            <person name="Shan Q."/>
        </authorList>
    </citation>
    <scope>NUCLEOTIDE SEQUENCE [LARGE SCALE GENOMIC DNA]</scope>
    <source>
        <strain evidence="5 6">NEAU-G5</strain>
    </source>
</reference>
<dbReference type="InterPro" id="IPR053142">
    <property type="entry name" value="PchR_regulatory_protein"/>
</dbReference>
<dbReference type="Pfam" id="PF12833">
    <property type="entry name" value="HTH_18"/>
    <property type="match status" value="1"/>
</dbReference>
<dbReference type="RefSeq" id="WP_215921532.1">
    <property type="nucleotide sequence ID" value="NZ_JAHKNI010000010.1"/>
</dbReference>
<dbReference type="EMBL" id="JAHKNI010000010">
    <property type="protein sequence ID" value="MBU3065409.1"/>
    <property type="molecule type" value="Genomic_DNA"/>
</dbReference>
<comment type="caution">
    <text evidence="5">The sequence shown here is derived from an EMBL/GenBank/DDBJ whole genome shotgun (WGS) entry which is preliminary data.</text>
</comment>
<dbReference type="PANTHER" id="PTHR47893:SF1">
    <property type="entry name" value="REGULATORY PROTEIN PCHR"/>
    <property type="match status" value="1"/>
</dbReference>
<keyword evidence="6" id="KW-1185">Reference proteome</keyword>
<name>A0ABS6B583_9NOCA</name>
<dbReference type="SUPFAM" id="SSF46689">
    <property type="entry name" value="Homeodomain-like"/>
    <property type="match status" value="1"/>
</dbReference>
<evidence type="ECO:0000256" key="3">
    <source>
        <dbReference type="SAM" id="MobiDB-lite"/>
    </source>
</evidence>
<gene>
    <name evidence="5" type="ORF">KO481_28260</name>
</gene>
<dbReference type="InterPro" id="IPR009057">
    <property type="entry name" value="Homeodomain-like_sf"/>
</dbReference>
<evidence type="ECO:0000259" key="4">
    <source>
        <dbReference type="PROSITE" id="PS01124"/>
    </source>
</evidence>
<evidence type="ECO:0000256" key="1">
    <source>
        <dbReference type="ARBA" id="ARBA00023015"/>
    </source>
</evidence>
<dbReference type="InterPro" id="IPR018060">
    <property type="entry name" value="HTH_AraC"/>
</dbReference>
<evidence type="ECO:0000313" key="5">
    <source>
        <dbReference type="EMBL" id="MBU3065409.1"/>
    </source>
</evidence>
<evidence type="ECO:0000313" key="6">
    <source>
        <dbReference type="Proteomes" id="UP000733379"/>
    </source>
</evidence>
<accession>A0ABS6B583</accession>
<dbReference type="Proteomes" id="UP000733379">
    <property type="component" value="Unassembled WGS sequence"/>
</dbReference>